<sequence length="272" mass="30773">MPKIVSFEKLLDQLKPSPKMPAVFLGHGNPMYAITDNEFAANWRKLGDRLPTPQAILCVSAHWETRDTTLVQVTGQPRTIHDFYGFPQELFDVQYAASGAPDVARNAAALLKDHAAHETMEWGLDHGAWSVLRHLFPKADVPVFQLSINMSMSLIEQYELAQQLQPLREQGVLILGSGNVVHNLRKIRQDGEHHDWALEFDQLVADKLEKGDHNSLKRLQSQNGLFRLAHPTSEHFAPTIYVAAVTQKDDQLSFFNDQIDMGSLSMRSFVYF</sequence>
<proteinExistence type="inferred from homology"/>
<protein>
    <submittedName>
        <fullName evidence="7">Dioxygenase</fullName>
    </submittedName>
</protein>
<keyword evidence="5" id="KW-0560">Oxidoreductase</keyword>
<dbReference type="PIRSF" id="PIRSF006157">
    <property type="entry name" value="Doxgns_DODA"/>
    <property type="match status" value="1"/>
</dbReference>
<dbReference type="EMBL" id="BSNI01000001">
    <property type="protein sequence ID" value="GLQ16219.1"/>
    <property type="molecule type" value="Genomic_DNA"/>
</dbReference>
<feature type="domain" description="Extradiol ring-cleavage dioxygenase class III enzyme subunit B" evidence="6">
    <location>
        <begin position="42"/>
        <end position="249"/>
    </location>
</feature>
<keyword evidence="8" id="KW-1185">Reference proteome</keyword>
<accession>A0ABQ5ULY3</accession>
<evidence type="ECO:0000313" key="8">
    <source>
        <dbReference type="Proteomes" id="UP001161405"/>
    </source>
</evidence>
<evidence type="ECO:0000256" key="3">
    <source>
        <dbReference type="ARBA" id="ARBA00022723"/>
    </source>
</evidence>
<dbReference type="RefSeq" id="WP_284361687.1">
    <property type="nucleotide sequence ID" value="NZ_BSNI01000001.1"/>
</dbReference>
<dbReference type="Proteomes" id="UP001161405">
    <property type="component" value="Unassembled WGS sequence"/>
</dbReference>
<evidence type="ECO:0000313" key="7">
    <source>
        <dbReference type="EMBL" id="GLQ16219.1"/>
    </source>
</evidence>
<organism evidence="7 8">
    <name type="scientific">Maritalea porphyrae</name>
    <dbReference type="NCBI Taxonomy" id="880732"/>
    <lineage>
        <taxon>Bacteria</taxon>
        <taxon>Pseudomonadati</taxon>
        <taxon>Pseudomonadota</taxon>
        <taxon>Alphaproteobacteria</taxon>
        <taxon>Hyphomicrobiales</taxon>
        <taxon>Devosiaceae</taxon>
        <taxon>Maritalea</taxon>
    </lineage>
</organism>
<dbReference type="SUPFAM" id="SSF53213">
    <property type="entry name" value="LigB-like"/>
    <property type="match status" value="1"/>
</dbReference>
<dbReference type="GO" id="GO:0051213">
    <property type="term" value="F:dioxygenase activity"/>
    <property type="evidence" value="ECO:0007669"/>
    <property type="project" value="UniProtKB-KW"/>
</dbReference>
<keyword evidence="3" id="KW-0479">Metal-binding</keyword>
<dbReference type="Gene3D" id="3.40.830.10">
    <property type="entry name" value="LigB-like"/>
    <property type="match status" value="1"/>
</dbReference>
<comment type="similarity">
    <text evidence="2">Belongs to the DODA-type extradiol aromatic ring-opening dioxygenase family.</text>
</comment>
<evidence type="ECO:0000256" key="4">
    <source>
        <dbReference type="ARBA" id="ARBA00022833"/>
    </source>
</evidence>
<dbReference type="CDD" id="cd07363">
    <property type="entry name" value="45_DOPA_Dioxygenase"/>
    <property type="match status" value="1"/>
</dbReference>
<evidence type="ECO:0000256" key="5">
    <source>
        <dbReference type="ARBA" id="ARBA00023002"/>
    </source>
</evidence>
<dbReference type="InterPro" id="IPR014436">
    <property type="entry name" value="Extradiol_dOase_DODA"/>
</dbReference>
<evidence type="ECO:0000256" key="2">
    <source>
        <dbReference type="ARBA" id="ARBA00007581"/>
    </source>
</evidence>
<dbReference type="PANTHER" id="PTHR30096">
    <property type="entry name" value="4,5-DOPA DIOXYGENASE EXTRADIOL-LIKE PROTEIN"/>
    <property type="match status" value="1"/>
</dbReference>
<gene>
    <name evidence="7" type="ORF">GCM10007879_04680</name>
</gene>
<dbReference type="PANTHER" id="PTHR30096:SF0">
    <property type="entry name" value="4,5-DOPA DIOXYGENASE EXTRADIOL-LIKE PROTEIN"/>
    <property type="match status" value="1"/>
</dbReference>
<keyword evidence="4" id="KW-0862">Zinc</keyword>
<evidence type="ECO:0000259" key="6">
    <source>
        <dbReference type="Pfam" id="PF02900"/>
    </source>
</evidence>
<reference evidence="7" key="2">
    <citation type="submission" date="2023-01" db="EMBL/GenBank/DDBJ databases">
        <title>Draft genome sequence of Maritalea porphyrae strain NBRC 107169.</title>
        <authorList>
            <person name="Sun Q."/>
            <person name="Mori K."/>
        </authorList>
    </citation>
    <scope>NUCLEOTIDE SEQUENCE</scope>
    <source>
        <strain evidence="7">NBRC 107169</strain>
    </source>
</reference>
<comment type="caution">
    <text evidence="7">The sequence shown here is derived from an EMBL/GenBank/DDBJ whole genome shotgun (WGS) entry which is preliminary data.</text>
</comment>
<dbReference type="InterPro" id="IPR004183">
    <property type="entry name" value="Xdiol_dOase_suB"/>
</dbReference>
<dbReference type="NCBIfam" id="NF007914">
    <property type="entry name" value="PRK10628.1"/>
    <property type="match status" value="1"/>
</dbReference>
<reference evidence="7" key="1">
    <citation type="journal article" date="2014" name="Int. J. Syst. Evol. Microbiol.">
        <title>Complete genome of a new Firmicutes species belonging to the dominant human colonic microbiota ('Ruminococcus bicirculans') reveals two chromosomes and a selective capacity to utilize plant glucans.</title>
        <authorList>
            <consortium name="NISC Comparative Sequencing Program"/>
            <person name="Wegmann U."/>
            <person name="Louis P."/>
            <person name="Goesmann A."/>
            <person name="Henrissat B."/>
            <person name="Duncan S.H."/>
            <person name="Flint H.J."/>
        </authorList>
    </citation>
    <scope>NUCLEOTIDE SEQUENCE</scope>
    <source>
        <strain evidence="7">NBRC 107169</strain>
    </source>
</reference>
<keyword evidence="7" id="KW-0223">Dioxygenase</keyword>
<dbReference type="Pfam" id="PF02900">
    <property type="entry name" value="LigB"/>
    <property type="match status" value="1"/>
</dbReference>
<comment type="cofactor">
    <cofactor evidence="1">
        <name>Zn(2+)</name>
        <dbReference type="ChEBI" id="CHEBI:29105"/>
    </cofactor>
</comment>
<name>A0ABQ5ULY3_9HYPH</name>
<evidence type="ECO:0000256" key="1">
    <source>
        <dbReference type="ARBA" id="ARBA00001947"/>
    </source>
</evidence>